<comment type="similarity">
    <text evidence="2 8">Belongs to the cytochrome P450 family.</text>
</comment>
<evidence type="ECO:0000256" key="8">
    <source>
        <dbReference type="RuleBase" id="RU000461"/>
    </source>
</evidence>
<dbReference type="PROSITE" id="PS00086">
    <property type="entry name" value="CYTOCHROME_P450"/>
    <property type="match status" value="1"/>
</dbReference>
<evidence type="ECO:0000256" key="6">
    <source>
        <dbReference type="ARBA" id="ARBA00023033"/>
    </source>
</evidence>
<keyword evidence="4 8" id="KW-0560">Oxidoreductase</keyword>
<keyword evidence="11" id="KW-1185">Reference proteome</keyword>
<keyword evidence="9" id="KW-1133">Transmembrane helix</keyword>
<dbReference type="Gene3D" id="1.10.630.10">
    <property type="entry name" value="Cytochrome P450"/>
    <property type="match status" value="1"/>
</dbReference>
<evidence type="ECO:0000256" key="5">
    <source>
        <dbReference type="ARBA" id="ARBA00023004"/>
    </source>
</evidence>
<dbReference type="Pfam" id="PF00067">
    <property type="entry name" value="p450"/>
    <property type="match status" value="1"/>
</dbReference>
<dbReference type="GO" id="GO:0005737">
    <property type="term" value="C:cytoplasm"/>
    <property type="evidence" value="ECO:0007669"/>
    <property type="project" value="TreeGrafter"/>
</dbReference>
<name>A0A8J9ZRN8_BRALA</name>
<dbReference type="InterPro" id="IPR001128">
    <property type="entry name" value="Cyt_P450"/>
</dbReference>
<keyword evidence="9" id="KW-0812">Transmembrane</keyword>
<keyword evidence="9" id="KW-0472">Membrane</keyword>
<dbReference type="Proteomes" id="UP000838412">
    <property type="component" value="Chromosome 3"/>
</dbReference>
<dbReference type="GO" id="GO:0006805">
    <property type="term" value="P:xenobiotic metabolic process"/>
    <property type="evidence" value="ECO:0007669"/>
    <property type="project" value="TreeGrafter"/>
</dbReference>
<dbReference type="AlphaFoldDB" id="A0A8J9ZRN8"/>
<dbReference type="PANTHER" id="PTHR24300">
    <property type="entry name" value="CYTOCHROME P450 508A4-RELATED"/>
    <property type="match status" value="1"/>
</dbReference>
<evidence type="ECO:0000256" key="7">
    <source>
        <dbReference type="PIRSR" id="PIRSR602401-1"/>
    </source>
</evidence>
<accession>A0A8J9ZRN8</accession>
<reference evidence="10" key="1">
    <citation type="submission" date="2022-01" db="EMBL/GenBank/DDBJ databases">
        <authorList>
            <person name="Braso-Vives M."/>
        </authorList>
    </citation>
    <scope>NUCLEOTIDE SEQUENCE</scope>
</reference>
<dbReference type="GO" id="GO:0016712">
    <property type="term" value="F:oxidoreductase activity, acting on paired donors, with incorporation or reduction of molecular oxygen, reduced flavin or flavoprotein as one donor, and incorporation of one atom of oxygen"/>
    <property type="evidence" value="ECO:0007669"/>
    <property type="project" value="TreeGrafter"/>
</dbReference>
<proteinExistence type="inferred from homology"/>
<keyword evidence="7 8" id="KW-0349">Heme</keyword>
<dbReference type="GO" id="GO:0006082">
    <property type="term" value="P:organic acid metabolic process"/>
    <property type="evidence" value="ECO:0007669"/>
    <property type="project" value="TreeGrafter"/>
</dbReference>
<evidence type="ECO:0000256" key="1">
    <source>
        <dbReference type="ARBA" id="ARBA00001971"/>
    </source>
</evidence>
<gene>
    <name evidence="10" type="primary">CYP2U1</name>
    <name evidence="10" type="ORF">BLAG_LOCUS16315</name>
</gene>
<keyword evidence="5 7" id="KW-0408">Iron</keyword>
<dbReference type="EMBL" id="OV696688">
    <property type="protein sequence ID" value="CAH1258894.1"/>
    <property type="molecule type" value="Genomic_DNA"/>
</dbReference>
<dbReference type="PRINTS" id="PR00463">
    <property type="entry name" value="EP450I"/>
</dbReference>
<evidence type="ECO:0000256" key="9">
    <source>
        <dbReference type="SAM" id="Phobius"/>
    </source>
</evidence>
<dbReference type="InterPro" id="IPR017972">
    <property type="entry name" value="Cyt_P450_CS"/>
</dbReference>
<keyword evidence="6 8" id="KW-0503">Monooxygenase</keyword>
<feature type="binding site" description="axial binding residue" evidence="7">
    <location>
        <position position="464"/>
    </location>
    <ligand>
        <name>heme</name>
        <dbReference type="ChEBI" id="CHEBI:30413"/>
    </ligand>
    <ligandPart>
        <name>Fe</name>
        <dbReference type="ChEBI" id="CHEBI:18248"/>
    </ligandPart>
</feature>
<dbReference type="InterPro" id="IPR002401">
    <property type="entry name" value="Cyt_P450_E_grp-I"/>
</dbReference>
<sequence length="519" mass="58191">MGSDKDYLAAAMAQVLVLPERFPLTIMDVSAVLVFIVTFVVAARFLKKVERPGNMPPSVPGGWPLLHHLPTLFKRDFCLELDKWARELGDVYHVNFVVIEMYVVSGYTALREMMETDAFSTRLEGSASAIADGDQDILMAPYGEVFKERRRFATSVLRRLGVKMGRGSIQDQIQEESSSICLKISKYSERPFDVSADLTTAVGNVICALVFGKRFDYGDTRFQHLQATMKNLGAELVKWKAPFVTYIPKGEYAIDFQDPVAGLRFHAKKLQQFIREEIGRHRLNLDPGNPRDFIDYCLLQLDQQDGGGTWLKEDNVVYIIQDLFIAGTDTTAATLTWALLYMVLYPDVQQKIQVELDSVLGATKPSLAHREQLPYTTATIMEAQRIRHIAPVLFLRQANESNSLRGFDIAKGTILFPNLRSVHMDPAAWPDPEVFDPSRFLDADGKVVNNPPSFLPFSAGRRNCLGEQLAKMELFLLFSTILQHFALKLPEGAPTPSTEGIFKSLSMAPAPFQLCAVSR</sequence>
<feature type="transmembrane region" description="Helical" evidence="9">
    <location>
        <begin position="22"/>
        <end position="46"/>
    </location>
</feature>
<evidence type="ECO:0000313" key="10">
    <source>
        <dbReference type="EMBL" id="CAH1258894.1"/>
    </source>
</evidence>
<dbReference type="FunFam" id="1.10.630.10:FF:000036">
    <property type="entry name" value="CYtochrome P450 family"/>
    <property type="match status" value="1"/>
</dbReference>
<dbReference type="SUPFAM" id="SSF48264">
    <property type="entry name" value="Cytochrome P450"/>
    <property type="match status" value="1"/>
</dbReference>
<evidence type="ECO:0000256" key="2">
    <source>
        <dbReference type="ARBA" id="ARBA00010617"/>
    </source>
</evidence>
<dbReference type="PANTHER" id="PTHR24300:SF404">
    <property type="entry name" value="CYTOCHROME P450 2D6-LIKE"/>
    <property type="match status" value="1"/>
</dbReference>
<dbReference type="PRINTS" id="PR00385">
    <property type="entry name" value="P450"/>
</dbReference>
<protein>
    <submittedName>
        <fullName evidence="10">CYP2U1 protein</fullName>
    </submittedName>
</protein>
<dbReference type="GO" id="GO:0008395">
    <property type="term" value="F:steroid hydroxylase activity"/>
    <property type="evidence" value="ECO:0007669"/>
    <property type="project" value="TreeGrafter"/>
</dbReference>
<evidence type="ECO:0000256" key="4">
    <source>
        <dbReference type="ARBA" id="ARBA00023002"/>
    </source>
</evidence>
<comment type="cofactor">
    <cofactor evidence="1 7">
        <name>heme</name>
        <dbReference type="ChEBI" id="CHEBI:30413"/>
    </cofactor>
</comment>
<dbReference type="InterPro" id="IPR050182">
    <property type="entry name" value="Cytochrome_P450_fam2"/>
</dbReference>
<dbReference type="GO" id="GO:0005506">
    <property type="term" value="F:iron ion binding"/>
    <property type="evidence" value="ECO:0007669"/>
    <property type="project" value="InterPro"/>
</dbReference>
<dbReference type="GO" id="GO:0020037">
    <property type="term" value="F:heme binding"/>
    <property type="evidence" value="ECO:0007669"/>
    <property type="project" value="InterPro"/>
</dbReference>
<dbReference type="OrthoDB" id="3934656at2759"/>
<dbReference type="InterPro" id="IPR036396">
    <property type="entry name" value="Cyt_P450_sf"/>
</dbReference>
<evidence type="ECO:0000313" key="11">
    <source>
        <dbReference type="Proteomes" id="UP000838412"/>
    </source>
</evidence>
<organism evidence="10 11">
    <name type="scientific">Branchiostoma lanceolatum</name>
    <name type="common">Common lancelet</name>
    <name type="synonym">Amphioxus lanceolatum</name>
    <dbReference type="NCBI Taxonomy" id="7740"/>
    <lineage>
        <taxon>Eukaryota</taxon>
        <taxon>Metazoa</taxon>
        <taxon>Chordata</taxon>
        <taxon>Cephalochordata</taxon>
        <taxon>Leptocardii</taxon>
        <taxon>Amphioxiformes</taxon>
        <taxon>Branchiostomatidae</taxon>
        <taxon>Branchiostoma</taxon>
    </lineage>
</organism>
<keyword evidence="3 7" id="KW-0479">Metal-binding</keyword>
<evidence type="ECO:0000256" key="3">
    <source>
        <dbReference type="ARBA" id="ARBA00022723"/>
    </source>
</evidence>